<dbReference type="Proteomes" id="UP000095286">
    <property type="component" value="Unplaced"/>
</dbReference>
<name>A0AC35UE88_9BILA</name>
<dbReference type="WBParaSite" id="RSKR_0001055600.1">
    <property type="protein sequence ID" value="RSKR_0001055600.1"/>
    <property type="gene ID" value="RSKR_0001055600"/>
</dbReference>
<sequence>MNSMQNLRAACGDMKQKSIKFSKNSVLQPSKITLEVLTNGATCFKPCVIIRTETNVYLINVPEGFSRLNHLTRIKPGAVNDILITRKTPNCIGGLSGFLIGKDSAADNDGAKTRFHGVSHVLKYIKDIQPLADEDFGRKKFHATFDIVNPEEGEFRDDGFVIKSIPIMADHNSGGLSYCFLFEGLPPPSRLDPNKIMALNQPKGKWIAELKAGRSVTLADGRLIEPESVYLYQTKGVEKTNVLILDIASVEEIKSLTRSSLLFPYFDGKRKLDYVVHLVGQEVYECAEYQAFKSRVNNAETVDILVNGSNKEYPNIDSAYQINQFHNSICPQLFPLLHDGKTIQEYSNDDDRLSDLKQVVCKPFQRFNMRGVENFADGIRIGMTKSRDPFEVPQNLIPEFEKLKKDVDEEMGKLSNCDSNSVYPELTVLGTASAVPSKYRNVSSYFVRLSETSSIMVDCGESTWAQLHLLYGQEKLDSILVNLNAVFMTHAHQDHINGLFGLILERKKAFDVLGIAYKAMSIVGNRNIERFIDNYHNSMFKIKDLINFVQIYFVPAGSSPNARPPLVVETTSLMDPTLYNPQDWNLKSAKSVAVKHMGAANGYVFQDMSGKRFVFSGDTMPCETLVNAGMGADFLVHEATFEDSFEKEAPNEKAFDVLGIAYKAMSIVGNRNIERFIDNYHNSMFKIKDLINFVQIYFVPAGSSPNARPPLVVETTSLMDPTLYNPQDWNLKSAKSVAVKHMGAANGYVFQDMSGKRFVFSGDTMPCETLVNAGMGADFLVHEATFEDSFEKEAYKKKHSTMKQAVTAGEQMKAKNVLLTHFSARYPKIPCLPAYLDSLEDATTHSPNTGIAADFMQIKWYQWPIVPKLTAMFRLAFAEELFLLQERLHQRVLVGKPIMYDSTKRAESPKQPVNSLKRKRDQ</sequence>
<organism evidence="1 2">
    <name type="scientific">Rhabditophanes sp. KR3021</name>
    <dbReference type="NCBI Taxonomy" id="114890"/>
    <lineage>
        <taxon>Eukaryota</taxon>
        <taxon>Metazoa</taxon>
        <taxon>Ecdysozoa</taxon>
        <taxon>Nematoda</taxon>
        <taxon>Chromadorea</taxon>
        <taxon>Rhabditida</taxon>
        <taxon>Tylenchina</taxon>
        <taxon>Panagrolaimomorpha</taxon>
        <taxon>Strongyloidoidea</taxon>
        <taxon>Alloionematidae</taxon>
        <taxon>Rhabditophanes</taxon>
    </lineage>
</organism>
<protein>
    <submittedName>
        <fullName evidence="2">Ribonuclease Z</fullName>
    </submittedName>
</protein>
<proteinExistence type="predicted"/>
<evidence type="ECO:0000313" key="1">
    <source>
        <dbReference type="Proteomes" id="UP000095286"/>
    </source>
</evidence>
<reference evidence="2" key="1">
    <citation type="submission" date="2016-11" db="UniProtKB">
        <authorList>
            <consortium name="WormBaseParasite"/>
        </authorList>
    </citation>
    <scope>IDENTIFICATION</scope>
    <source>
        <strain evidence="2">KR3021</strain>
    </source>
</reference>
<accession>A0AC35UE88</accession>
<evidence type="ECO:0000313" key="2">
    <source>
        <dbReference type="WBParaSite" id="RSKR_0001055600.1"/>
    </source>
</evidence>